<keyword evidence="9" id="KW-0460">Magnesium</keyword>
<keyword evidence="4" id="KW-0507">mRNA processing</keyword>
<dbReference type="SUPFAM" id="SSF56219">
    <property type="entry name" value="DNase I-like"/>
    <property type="match status" value="1"/>
</dbReference>
<keyword evidence="6" id="KW-0479">Metal-binding</keyword>
<evidence type="ECO:0000256" key="2">
    <source>
        <dbReference type="ARBA" id="ARBA00004305"/>
    </source>
</evidence>
<comment type="caution">
    <text evidence="16">The sequence shown here is derived from an EMBL/GenBank/DDBJ whole genome shotgun (WGS) entry which is preliminary data.</text>
</comment>
<evidence type="ECO:0000256" key="13">
    <source>
        <dbReference type="ARBA" id="ARBA00083541"/>
    </source>
</evidence>
<evidence type="ECO:0000256" key="7">
    <source>
        <dbReference type="ARBA" id="ARBA00022801"/>
    </source>
</evidence>
<dbReference type="GO" id="GO:0000288">
    <property type="term" value="P:nuclear-transcribed mRNA catabolic process, deadenylation-dependent decay"/>
    <property type="evidence" value="ECO:0007669"/>
    <property type="project" value="TreeGrafter"/>
</dbReference>
<dbReference type="InterPro" id="IPR005135">
    <property type="entry name" value="Endo/exonuclease/phosphatase"/>
</dbReference>
<evidence type="ECO:0000259" key="14">
    <source>
        <dbReference type="Pfam" id="PF03372"/>
    </source>
</evidence>
<dbReference type="Pfam" id="PF03372">
    <property type="entry name" value="Exo_endo_phos"/>
    <property type="match status" value="1"/>
</dbReference>
<name>A0A8J2S5C9_9CRUS</name>
<keyword evidence="3" id="KW-0597">Phosphoprotein</keyword>
<protein>
    <recommendedName>
        <fullName evidence="12">2',5'-phosphodiesterase 12</fullName>
    </recommendedName>
    <alternativeName>
        <fullName evidence="13">Mitochondrial deadenylase</fullName>
    </alternativeName>
</protein>
<dbReference type="InterPro" id="IPR036691">
    <property type="entry name" value="Endo/exonu/phosph_ase_sf"/>
</dbReference>
<evidence type="ECO:0000313" key="17">
    <source>
        <dbReference type="Proteomes" id="UP000789390"/>
    </source>
</evidence>
<dbReference type="InterPro" id="IPR050410">
    <property type="entry name" value="CCR4/nocturin_mRNA_transcr"/>
</dbReference>
<organism evidence="16 17">
    <name type="scientific">Daphnia galeata</name>
    <dbReference type="NCBI Taxonomy" id="27404"/>
    <lineage>
        <taxon>Eukaryota</taxon>
        <taxon>Metazoa</taxon>
        <taxon>Ecdysozoa</taxon>
        <taxon>Arthropoda</taxon>
        <taxon>Crustacea</taxon>
        <taxon>Branchiopoda</taxon>
        <taxon>Diplostraca</taxon>
        <taxon>Cladocera</taxon>
        <taxon>Anomopoda</taxon>
        <taxon>Daphniidae</taxon>
        <taxon>Daphnia</taxon>
    </lineage>
</organism>
<evidence type="ECO:0000256" key="11">
    <source>
        <dbReference type="ARBA" id="ARBA00023128"/>
    </source>
</evidence>
<evidence type="ECO:0000256" key="1">
    <source>
        <dbReference type="ARBA" id="ARBA00001946"/>
    </source>
</evidence>
<keyword evidence="17" id="KW-1185">Reference proteome</keyword>
<dbReference type="Pfam" id="PF21171">
    <property type="entry name" value="PDE12-like_N"/>
    <property type="match status" value="1"/>
</dbReference>
<evidence type="ECO:0000256" key="6">
    <source>
        <dbReference type="ARBA" id="ARBA00022723"/>
    </source>
</evidence>
<dbReference type="EMBL" id="CAKKLH010000337">
    <property type="protein sequence ID" value="CAH0113334.1"/>
    <property type="molecule type" value="Genomic_DNA"/>
</dbReference>
<accession>A0A8J2S5C9</accession>
<dbReference type="OrthoDB" id="412787at2759"/>
<feature type="domain" description="Endonuclease/exonuclease/phosphatase" evidence="14">
    <location>
        <begin position="278"/>
        <end position="584"/>
    </location>
</feature>
<evidence type="ECO:0000313" key="16">
    <source>
        <dbReference type="EMBL" id="CAH0113334.1"/>
    </source>
</evidence>
<feature type="domain" description="2',5'-phosphodiesterase 12-like N-terminal" evidence="15">
    <location>
        <begin position="150"/>
        <end position="248"/>
    </location>
</feature>
<dbReference type="GO" id="GO:0046872">
    <property type="term" value="F:metal ion binding"/>
    <property type="evidence" value="ECO:0007669"/>
    <property type="project" value="UniProtKB-KW"/>
</dbReference>
<keyword evidence="10" id="KW-0809">Transit peptide</keyword>
<keyword evidence="11" id="KW-0496">Mitochondrion</keyword>
<dbReference type="AlphaFoldDB" id="A0A8J2S5C9"/>
<dbReference type="Proteomes" id="UP000789390">
    <property type="component" value="Unassembled WGS sequence"/>
</dbReference>
<evidence type="ECO:0000256" key="10">
    <source>
        <dbReference type="ARBA" id="ARBA00022946"/>
    </source>
</evidence>
<evidence type="ECO:0000259" key="15">
    <source>
        <dbReference type="Pfam" id="PF21171"/>
    </source>
</evidence>
<dbReference type="InterPro" id="IPR048821">
    <property type="entry name" value="PDE12-like_N"/>
</dbReference>
<proteinExistence type="predicted"/>
<keyword evidence="7" id="KW-0378">Hydrolase</keyword>
<dbReference type="GO" id="GO:0004535">
    <property type="term" value="F:poly(A)-specific ribonuclease activity"/>
    <property type="evidence" value="ECO:0007669"/>
    <property type="project" value="UniProtKB-ARBA"/>
</dbReference>
<dbReference type="GO" id="GO:0006397">
    <property type="term" value="P:mRNA processing"/>
    <property type="evidence" value="ECO:0007669"/>
    <property type="project" value="UniProtKB-KW"/>
</dbReference>
<evidence type="ECO:0000256" key="5">
    <source>
        <dbReference type="ARBA" id="ARBA00022722"/>
    </source>
</evidence>
<comment type="cofactor">
    <cofactor evidence="1">
        <name>Mg(2+)</name>
        <dbReference type="ChEBI" id="CHEBI:18420"/>
    </cofactor>
</comment>
<evidence type="ECO:0000256" key="4">
    <source>
        <dbReference type="ARBA" id="ARBA00022664"/>
    </source>
</evidence>
<comment type="subcellular location">
    <subcellularLocation>
        <location evidence="2">Mitochondrion matrix</location>
    </subcellularLocation>
</comment>
<evidence type="ECO:0000256" key="12">
    <source>
        <dbReference type="ARBA" id="ARBA00072755"/>
    </source>
</evidence>
<evidence type="ECO:0000256" key="3">
    <source>
        <dbReference type="ARBA" id="ARBA00022553"/>
    </source>
</evidence>
<evidence type="ECO:0000256" key="9">
    <source>
        <dbReference type="ARBA" id="ARBA00022842"/>
    </source>
</evidence>
<keyword evidence="8" id="KW-0269">Exonuclease</keyword>
<evidence type="ECO:0000256" key="8">
    <source>
        <dbReference type="ARBA" id="ARBA00022839"/>
    </source>
</evidence>
<dbReference type="PANTHER" id="PTHR12121:SF37">
    <property type="entry name" value="2',5'-PHOSPHODIESTERASE 12"/>
    <property type="match status" value="1"/>
</dbReference>
<gene>
    <name evidence="16" type="ORF">DGAL_LOCUS17219</name>
</gene>
<dbReference type="PANTHER" id="PTHR12121">
    <property type="entry name" value="CARBON CATABOLITE REPRESSOR PROTEIN 4"/>
    <property type="match status" value="1"/>
</dbReference>
<sequence length="594" mass="67435">MLSRSYWAFRFIYRRASSVANSLLNKVNTKNSTMKAYCRTKNDDRVEIQFQYVNSTIGLNRWFNFNRSLDDNVQQITERIVTNIDKACLKYKKKKLKKSPTDAMDEFKLEVQLMKGCEILGPEVSCRNLLIMPNVVIAVNGQLFHLDIDPPTVKTIKLPTSIMAGYPIYPSKLEVEYCKRRQCELIWYKSHAHVKVAPSEDSSESWYQVGTGFFYTTSNSDIGSWLKVKCIPKNSSKEGLPECAISSQVMEAGPGECPFEIRHSFTKESMGNKGFRVVTYNILADLYTDSDYARTVLHPFCPPYALAIDYRKQLILKELIGYKADIICLQEVDGKVFYADLLPIFSSLGFKAEFSKKGGQVSEGMTCLFNTSKFRLIESFSHILAEELPKNPLLNDLWEAVQKNEDLSKRILERTTSCQLLVLESVFNRKRIVVANTHLYFHPNADHIRLLQSCIGLRLAQNLRNLQLALGKDASLLFCGDFNSTPGSGVFEMMTLQHIDHDNEAWSSKPEEAVRDLSLHNPVAMESACGTPPFTNYTSGFSGCLDYIFFEKSKLVVEQVVPLPSLEEVTRHCALPSIVFPSDHIALIADLKWM</sequence>
<reference evidence="16" key="1">
    <citation type="submission" date="2021-11" db="EMBL/GenBank/DDBJ databases">
        <authorList>
            <person name="Schell T."/>
        </authorList>
    </citation>
    <scope>NUCLEOTIDE SEQUENCE</scope>
    <source>
        <strain evidence="16">M5</strain>
    </source>
</reference>
<dbReference type="FunFam" id="3.60.10.10:FF:000018">
    <property type="entry name" value="2',5'-phosphodiesterase 12"/>
    <property type="match status" value="1"/>
</dbReference>
<dbReference type="GO" id="GO:0005759">
    <property type="term" value="C:mitochondrial matrix"/>
    <property type="evidence" value="ECO:0007669"/>
    <property type="project" value="UniProtKB-SubCell"/>
</dbReference>
<keyword evidence="5" id="KW-0540">Nuclease</keyword>
<dbReference type="Gene3D" id="3.60.10.10">
    <property type="entry name" value="Endonuclease/exonuclease/phosphatase"/>
    <property type="match status" value="1"/>
</dbReference>